<name>A0A9P5YDR2_9AGAR</name>
<dbReference type="PANTHER" id="PTHR35043">
    <property type="entry name" value="TRANSCRIPTION FACTOR DOMAIN-CONTAINING PROTEIN"/>
    <property type="match status" value="1"/>
</dbReference>
<dbReference type="AlphaFoldDB" id="A0A9P5YDR2"/>
<feature type="transmembrane region" description="Helical" evidence="1">
    <location>
        <begin position="355"/>
        <end position="377"/>
    </location>
</feature>
<dbReference type="OrthoDB" id="9451547at2759"/>
<keyword evidence="1" id="KW-1133">Transmembrane helix</keyword>
<evidence type="ECO:0000313" key="3">
    <source>
        <dbReference type="EMBL" id="KAF9466993.1"/>
    </source>
</evidence>
<proteinExistence type="predicted"/>
<feature type="transmembrane region" description="Helical" evidence="1">
    <location>
        <begin position="38"/>
        <end position="56"/>
    </location>
</feature>
<evidence type="ECO:0000256" key="1">
    <source>
        <dbReference type="SAM" id="Phobius"/>
    </source>
</evidence>
<feature type="signal peptide" evidence="2">
    <location>
        <begin position="1"/>
        <end position="18"/>
    </location>
</feature>
<feature type="chain" id="PRO_5040388364" evidence="2">
    <location>
        <begin position="19"/>
        <end position="400"/>
    </location>
</feature>
<keyword evidence="2" id="KW-0732">Signal</keyword>
<dbReference type="EMBL" id="MU150239">
    <property type="protein sequence ID" value="KAF9466993.1"/>
    <property type="molecule type" value="Genomic_DNA"/>
</dbReference>
<evidence type="ECO:0000313" key="4">
    <source>
        <dbReference type="Proteomes" id="UP000807353"/>
    </source>
</evidence>
<reference evidence="3" key="1">
    <citation type="submission" date="2020-11" db="EMBL/GenBank/DDBJ databases">
        <authorList>
            <consortium name="DOE Joint Genome Institute"/>
            <person name="Ahrendt S."/>
            <person name="Riley R."/>
            <person name="Andreopoulos W."/>
            <person name="Labutti K."/>
            <person name="Pangilinan J."/>
            <person name="Ruiz-Duenas F.J."/>
            <person name="Barrasa J.M."/>
            <person name="Sanchez-Garcia M."/>
            <person name="Camarero S."/>
            <person name="Miyauchi S."/>
            <person name="Serrano A."/>
            <person name="Linde D."/>
            <person name="Babiker R."/>
            <person name="Drula E."/>
            <person name="Ayuso-Fernandez I."/>
            <person name="Pacheco R."/>
            <person name="Padilla G."/>
            <person name="Ferreira P."/>
            <person name="Barriuso J."/>
            <person name="Kellner H."/>
            <person name="Castanera R."/>
            <person name="Alfaro M."/>
            <person name="Ramirez L."/>
            <person name="Pisabarro A.G."/>
            <person name="Kuo A."/>
            <person name="Tritt A."/>
            <person name="Lipzen A."/>
            <person name="He G."/>
            <person name="Yan M."/>
            <person name="Ng V."/>
            <person name="Cullen D."/>
            <person name="Martin F."/>
            <person name="Rosso M.-N."/>
            <person name="Henrissat B."/>
            <person name="Hibbett D."/>
            <person name="Martinez A.T."/>
            <person name="Grigoriev I.V."/>
        </authorList>
    </citation>
    <scope>NUCLEOTIDE SEQUENCE</scope>
    <source>
        <strain evidence="3">CBS 247.69</strain>
    </source>
</reference>
<dbReference type="PANTHER" id="PTHR35043:SF7">
    <property type="entry name" value="TRANSCRIPTION FACTOR DOMAIN-CONTAINING PROTEIN"/>
    <property type="match status" value="1"/>
</dbReference>
<protein>
    <submittedName>
        <fullName evidence="3">Uncharacterized protein</fullName>
    </submittedName>
</protein>
<dbReference type="Proteomes" id="UP000807353">
    <property type="component" value="Unassembled WGS sequence"/>
</dbReference>
<keyword evidence="1" id="KW-0812">Transmembrane</keyword>
<organism evidence="3 4">
    <name type="scientific">Collybia nuda</name>
    <dbReference type="NCBI Taxonomy" id="64659"/>
    <lineage>
        <taxon>Eukaryota</taxon>
        <taxon>Fungi</taxon>
        <taxon>Dikarya</taxon>
        <taxon>Basidiomycota</taxon>
        <taxon>Agaricomycotina</taxon>
        <taxon>Agaricomycetes</taxon>
        <taxon>Agaricomycetidae</taxon>
        <taxon>Agaricales</taxon>
        <taxon>Tricholomatineae</taxon>
        <taxon>Clitocybaceae</taxon>
        <taxon>Collybia</taxon>
    </lineage>
</organism>
<evidence type="ECO:0000256" key="2">
    <source>
        <dbReference type="SAM" id="SignalP"/>
    </source>
</evidence>
<keyword evidence="4" id="KW-1185">Reference proteome</keyword>
<sequence>MTTLLIIAWYLSVYGAYAQLIHPEQVDKSCDPDIRDNWTIISSSLATVFSCTWVAIHLNIPKQWKKRERGKWKRRLWIFGCRIAAFAAALIAPEYIVIRAWDQRTSSAKEIAARQPVQGWTVTHGFFVIMGGFMVRDSEGNDRILEPDEVETYLRDDQINISEEDIQDKSKANAFTKGFAILQTTWFILNLIARAVQHLSVTELEIAALAFAILNGATYFLWWDKPLDVQRPIILKDISRDKNKAEGGHTDGIHNIQPPTDLGKSKTPLQSVKMFGHGVHKKATATSDYILAAVGVFFGGYSLHRVALPLSDYYGEVALEKCMFHHYSRASHDCSVNTHGLQTPLLASFHRYPSFCFFAFLFILYLTARLALFTLIFTTLRSLPPDAYVAVRWSDFMPHI</sequence>
<keyword evidence="1" id="KW-0472">Membrane</keyword>
<accession>A0A9P5YDR2</accession>
<gene>
    <name evidence="3" type="ORF">BDZ94DRAFT_1305851</name>
</gene>
<feature type="transmembrane region" description="Helical" evidence="1">
    <location>
        <begin position="179"/>
        <end position="200"/>
    </location>
</feature>
<feature type="transmembrane region" description="Helical" evidence="1">
    <location>
        <begin position="206"/>
        <end position="223"/>
    </location>
</feature>
<comment type="caution">
    <text evidence="3">The sequence shown here is derived from an EMBL/GenBank/DDBJ whole genome shotgun (WGS) entry which is preliminary data.</text>
</comment>
<feature type="transmembrane region" description="Helical" evidence="1">
    <location>
        <begin position="76"/>
        <end position="97"/>
    </location>
</feature>
<feature type="transmembrane region" description="Helical" evidence="1">
    <location>
        <begin position="117"/>
        <end position="135"/>
    </location>
</feature>